<dbReference type="EMBL" id="JAVTTP010000001">
    <property type="protein sequence ID" value="MDT7829094.1"/>
    <property type="molecule type" value="Genomic_DNA"/>
</dbReference>
<evidence type="ECO:0008006" key="4">
    <source>
        <dbReference type="Google" id="ProtNLM"/>
    </source>
</evidence>
<evidence type="ECO:0000256" key="1">
    <source>
        <dbReference type="SAM" id="SignalP"/>
    </source>
</evidence>
<evidence type="ECO:0000313" key="3">
    <source>
        <dbReference type="Proteomes" id="UP001250656"/>
    </source>
</evidence>
<protein>
    <recommendedName>
        <fullName evidence="4">Lipoprotein</fullName>
    </recommendedName>
</protein>
<gene>
    <name evidence="2" type="ORF">RQM65_10500</name>
</gene>
<feature type="chain" id="PRO_5045529026" description="Lipoprotein" evidence="1">
    <location>
        <begin position="22"/>
        <end position="117"/>
    </location>
</feature>
<organism evidence="2 3">
    <name type="scientific">Pricia mediterranea</name>
    <dbReference type="NCBI Taxonomy" id="3076079"/>
    <lineage>
        <taxon>Bacteria</taxon>
        <taxon>Pseudomonadati</taxon>
        <taxon>Bacteroidota</taxon>
        <taxon>Flavobacteriia</taxon>
        <taxon>Flavobacteriales</taxon>
        <taxon>Flavobacteriaceae</taxon>
        <taxon>Pricia</taxon>
    </lineage>
</organism>
<comment type="caution">
    <text evidence="2">The sequence shown here is derived from an EMBL/GenBank/DDBJ whole genome shotgun (WGS) entry which is preliminary data.</text>
</comment>
<dbReference type="PROSITE" id="PS51257">
    <property type="entry name" value="PROKAR_LIPOPROTEIN"/>
    <property type="match status" value="1"/>
</dbReference>
<feature type="signal peptide" evidence="1">
    <location>
        <begin position="1"/>
        <end position="21"/>
    </location>
</feature>
<sequence>MKILKTMKGNFFLIGCGAAMIAMTAGCSEDDPLNPAGNCFDGNWAQEYSGELERYSNAATAYSQDPTESNCNDYKNAAKAYLDALESVYKCVPTASRSEIKQSIDEAKADIDREGCD</sequence>
<name>A0ABU3L5S6_9FLAO</name>
<accession>A0ABU3L5S6</accession>
<keyword evidence="1" id="KW-0732">Signal</keyword>
<proteinExistence type="predicted"/>
<keyword evidence="3" id="KW-1185">Reference proteome</keyword>
<dbReference type="Proteomes" id="UP001250656">
    <property type="component" value="Unassembled WGS sequence"/>
</dbReference>
<evidence type="ECO:0000313" key="2">
    <source>
        <dbReference type="EMBL" id="MDT7829094.1"/>
    </source>
</evidence>
<reference evidence="2 3" key="1">
    <citation type="submission" date="2023-09" db="EMBL/GenBank/DDBJ databases">
        <title>Novel taxa isolated from Blanes Bay.</title>
        <authorList>
            <person name="Rey-Velasco X."/>
            <person name="Lucena T."/>
        </authorList>
    </citation>
    <scope>NUCLEOTIDE SEQUENCE [LARGE SCALE GENOMIC DNA]</scope>
    <source>
        <strain evidence="2 3">S334</strain>
    </source>
</reference>
<dbReference type="RefSeq" id="WP_314014808.1">
    <property type="nucleotide sequence ID" value="NZ_JAVTTP010000001.1"/>
</dbReference>